<evidence type="ECO:0008006" key="2">
    <source>
        <dbReference type="Google" id="ProtNLM"/>
    </source>
</evidence>
<accession>A0A382I3J5</accession>
<proteinExistence type="predicted"/>
<evidence type="ECO:0000313" key="1">
    <source>
        <dbReference type="EMBL" id="SVB93281.1"/>
    </source>
</evidence>
<dbReference type="EMBL" id="UINC01064526">
    <property type="protein sequence ID" value="SVB93281.1"/>
    <property type="molecule type" value="Genomic_DNA"/>
</dbReference>
<feature type="non-terminal residue" evidence="1">
    <location>
        <position position="304"/>
    </location>
</feature>
<protein>
    <recommendedName>
        <fullName evidence="2">Nicotinate-nucleotide adenylyltransferase</fullName>
    </recommendedName>
</protein>
<sequence length="304" mass="34188">MPEAKLDTTQKAQAINFDRNKYGTFAEIGAGQEVARWFFQVGGAAGTVAKSMSAYDMAVSDAIYGNAERYVSQDRLLHMLDHEYDLLHKRLSADRGSETRFFVYANTVTARSFSHQQDGQGWMGIRFQANPMAPPNDIIMHVRLLDEENLKQQEAVGIIGVNLVHGAMEYPDDPHRILEGLLDGLEPWRAEVGMLRFSGPDFESVDNRIMALELVQQGHAKATLFNVDGEVVHPTEVLYHKPIIVERGSFRPVSHTTLHMLQSGMAQFVQEQKVNGKEVTVLFEMTLQNLTDSGVIDHQDFLDR</sequence>
<dbReference type="AlphaFoldDB" id="A0A382I3J5"/>
<gene>
    <name evidence="1" type="ORF">METZ01_LOCUS246135</name>
</gene>
<reference evidence="1" key="1">
    <citation type="submission" date="2018-05" db="EMBL/GenBank/DDBJ databases">
        <authorList>
            <person name="Lanie J.A."/>
            <person name="Ng W.-L."/>
            <person name="Kazmierczak K.M."/>
            <person name="Andrzejewski T.M."/>
            <person name="Davidsen T.M."/>
            <person name="Wayne K.J."/>
            <person name="Tettelin H."/>
            <person name="Glass J.I."/>
            <person name="Rusch D."/>
            <person name="Podicherti R."/>
            <person name="Tsui H.-C.T."/>
            <person name="Winkler M.E."/>
        </authorList>
    </citation>
    <scope>NUCLEOTIDE SEQUENCE</scope>
</reference>
<organism evidence="1">
    <name type="scientific">marine metagenome</name>
    <dbReference type="NCBI Taxonomy" id="408172"/>
    <lineage>
        <taxon>unclassified sequences</taxon>
        <taxon>metagenomes</taxon>
        <taxon>ecological metagenomes</taxon>
    </lineage>
</organism>
<name>A0A382I3J5_9ZZZZ</name>